<dbReference type="InterPro" id="IPR045093">
    <property type="entry name" value="Cullin"/>
</dbReference>
<keyword evidence="2" id="KW-1185">Reference proteome</keyword>
<proteinExistence type="predicted"/>
<accession>A0ABQ7HZF7</accession>
<dbReference type="InterPro" id="IPR016159">
    <property type="entry name" value="Cullin_repeat-like_dom_sf"/>
</dbReference>
<dbReference type="Gene3D" id="1.20.1310.10">
    <property type="entry name" value="Cullin Repeats"/>
    <property type="match status" value="1"/>
</dbReference>
<reference evidence="1 2" key="1">
    <citation type="submission" date="2019-01" db="EMBL/GenBank/DDBJ databases">
        <title>Genomes sequencing and comparative genomics of infectious freshwater microsporidia, Cucumispora dikerogammari and Thelohania contejeani.</title>
        <authorList>
            <person name="Cormier A."/>
            <person name="Giraud I."/>
            <person name="Wattier R."/>
            <person name="Teixeira M."/>
            <person name="Grandjean F."/>
            <person name="Rigaud T."/>
            <person name="Cordaux R."/>
        </authorList>
    </citation>
    <scope>NUCLEOTIDE SEQUENCE [LARGE SCALE GENOMIC DNA]</scope>
    <source>
        <strain evidence="1">T1</strain>
        <tissue evidence="1">Spores</tissue>
    </source>
</reference>
<sequence>MNDSLKIPLSKITQKILKSPSDLTSIEFIQGYNIIYEYCTVITSDYEIRGRPVYDLLHDVINNYTTECQIACSVNDFVAQSKLFELSLSLISKMYSYLERYFIQVSIERRDTYVQDIETLMYSFYYRNYIERVEQTLLKMLLFGVEISRNGDDDSLSELAYAIQFYRKLLAYSDEMPRYDHLIKLYILEFKEKLKKIDCIKEIVSCINNELIRCIKIFDLDPNRLDKTCSKLVAGCTSRADEMVRYAMERIKAKKDAYSVIRILELCGGGHILRLFQRYQQFMDGVLSRCKTFEEVSSAFKFFSQQIEQSFKDDPRIRTAFFQKFKNFVIDKKNEEIFTREHIINVFDKEIDRVIKEKNGKIDTFLSFASTLDINIYDQLITSQQKRLLFDQSDKEEEKKLLNELKNIAPYECIIKGKRSIKDITNTFKIGEDITVKRLTKGLWNLESENLVLHPLLEESKIQIEEISKIKYPKSLISLCLSVSPIIITINGFDIRLSTDKASLLLFLEEENEEEILMSLTKDDNLIEKLLWLESKKLIYRKDGKYFINNDISESMDVFEDKYEVPIIDDSKLGVGCKINILEANVMRYMKKAKSSTIEMIYEEMISSGLEEYLTDGVNQVIKVVDVLINKDYLMRESENIIYIP</sequence>
<evidence type="ECO:0008006" key="3">
    <source>
        <dbReference type="Google" id="ProtNLM"/>
    </source>
</evidence>
<dbReference type="InterPro" id="IPR036317">
    <property type="entry name" value="Cullin_homology_sf"/>
</dbReference>
<protein>
    <recommendedName>
        <fullName evidence="3">Cullin family profile domain-containing protein</fullName>
    </recommendedName>
</protein>
<gene>
    <name evidence="1" type="ORF">TCON_1242</name>
</gene>
<dbReference type="SUPFAM" id="SSF75632">
    <property type="entry name" value="Cullin homology domain"/>
    <property type="match status" value="1"/>
</dbReference>
<dbReference type="SUPFAM" id="SSF74788">
    <property type="entry name" value="Cullin repeat-like"/>
    <property type="match status" value="1"/>
</dbReference>
<name>A0ABQ7HZF7_9MICR</name>
<dbReference type="InterPro" id="IPR036390">
    <property type="entry name" value="WH_DNA-bd_sf"/>
</dbReference>
<dbReference type="EMBL" id="SBIQ01000075">
    <property type="protein sequence ID" value="KAF7683545.1"/>
    <property type="molecule type" value="Genomic_DNA"/>
</dbReference>
<dbReference type="SUPFAM" id="SSF46785">
    <property type="entry name" value="Winged helix' DNA-binding domain"/>
    <property type="match status" value="1"/>
</dbReference>
<organism evidence="1 2">
    <name type="scientific">Astathelohania contejeani</name>
    <dbReference type="NCBI Taxonomy" id="164912"/>
    <lineage>
        <taxon>Eukaryota</taxon>
        <taxon>Fungi</taxon>
        <taxon>Fungi incertae sedis</taxon>
        <taxon>Microsporidia</taxon>
        <taxon>Astathelohaniidae</taxon>
        <taxon>Astathelohania</taxon>
    </lineage>
</organism>
<comment type="caution">
    <text evidence="1">The sequence shown here is derived from an EMBL/GenBank/DDBJ whole genome shotgun (WGS) entry which is preliminary data.</text>
</comment>
<evidence type="ECO:0000313" key="2">
    <source>
        <dbReference type="Proteomes" id="UP001516464"/>
    </source>
</evidence>
<dbReference type="PANTHER" id="PTHR11932">
    <property type="entry name" value="CULLIN"/>
    <property type="match status" value="1"/>
</dbReference>
<dbReference type="Proteomes" id="UP001516464">
    <property type="component" value="Unassembled WGS sequence"/>
</dbReference>
<evidence type="ECO:0000313" key="1">
    <source>
        <dbReference type="EMBL" id="KAF7683545.1"/>
    </source>
</evidence>